<proteinExistence type="predicted"/>
<dbReference type="VEuPathDB" id="FungiDB:CH63R_00285"/>
<reference evidence="3" key="1">
    <citation type="journal article" date="2017" name="BMC Genomics">
        <title>Gapless genome assembly of Colletotrichum higginsianum reveals chromosome structure and association of transposable elements with secondary metabolite gene clusters.</title>
        <authorList>
            <person name="Dallery J.-F."/>
            <person name="Lapalu N."/>
            <person name="Zampounis A."/>
            <person name="Pigne S."/>
            <person name="Luyten I."/>
            <person name="Amselem J."/>
            <person name="Wittenberg A.H.J."/>
            <person name="Zhou S."/>
            <person name="de Queiroz M.V."/>
            <person name="Robin G.P."/>
            <person name="Auger A."/>
            <person name="Hainaut M."/>
            <person name="Henrissat B."/>
            <person name="Kim K.-T."/>
            <person name="Lee Y.-H."/>
            <person name="Lespinet O."/>
            <person name="Schwartz D.C."/>
            <person name="Thon M.R."/>
            <person name="O'Connell R.J."/>
        </authorList>
    </citation>
    <scope>NUCLEOTIDE SEQUENCE [LARGE SCALE GENOMIC DNA]</scope>
    <source>
        <strain evidence="3">IMI 349063</strain>
    </source>
</reference>
<keyword evidence="3" id="KW-1185">Reference proteome</keyword>
<dbReference type="EMBL" id="LTAN01000001">
    <property type="protein sequence ID" value="OBR15105.1"/>
    <property type="molecule type" value="Genomic_DNA"/>
</dbReference>
<gene>
    <name evidence="2" type="ORF">CH63R_00285</name>
</gene>
<dbReference type="RefSeq" id="XP_018163622.1">
    <property type="nucleotide sequence ID" value="XM_018295260.1"/>
</dbReference>
<evidence type="ECO:0000313" key="3">
    <source>
        <dbReference type="Proteomes" id="UP000092177"/>
    </source>
</evidence>
<dbReference type="GeneID" id="28859367"/>
<accession>A0A1B7YSS5</accession>
<feature type="region of interest" description="Disordered" evidence="1">
    <location>
        <begin position="1"/>
        <end position="33"/>
    </location>
</feature>
<evidence type="ECO:0000256" key="1">
    <source>
        <dbReference type="SAM" id="MobiDB-lite"/>
    </source>
</evidence>
<dbReference type="Proteomes" id="UP000092177">
    <property type="component" value="Chromosome 1"/>
</dbReference>
<comment type="caution">
    <text evidence="2">The sequence shown here is derived from an EMBL/GenBank/DDBJ whole genome shotgun (WGS) entry which is preliminary data.</text>
</comment>
<protein>
    <submittedName>
        <fullName evidence="2">Uncharacterized protein</fullName>
    </submittedName>
</protein>
<dbReference type="KEGG" id="chig:CH63R_00285"/>
<sequence length="87" mass="9772">MSPRITFAEETIQDLPVPPQERGFPSLGNMGELLESFPLPSSERLDAAHHQQRQDGGNESVKLAWHDSFSVASMRVSEMLEPRELPK</sequence>
<name>A0A1B7YSS5_COLHI</name>
<dbReference type="AlphaFoldDB" id="A0A1B7YSS5"/>
<evidence type="ECO:0000313" key="2">
    <source>
        <dbReference type="EMBL" id="OBR15105.1"/>
    </source>
</evidence>
<organism evidence="2 3">
    <name type="scientific">Colletotrichum higginsianum (strain IMI 349063)</name>
    <name type="common">Crucifer anthracnose fungus</name>
    <dbReference type="NCBI Taxonomy" id="759273"/>
    <lineage>
        <taxon>Eukaryota</taxon>
        <taxon>Fungi</taxon>
        <taxon>Dikarya</taxon>
        <taxon>Ascomycota</taxon>
        <taxon>Pezizomycotina</taxon>
        <taxon>Sordariomycetes</taxon>
        <taxon>Hypocreomycetidae</taxon>
        <taxon>Glomerellales</taxon>
        <taxon>Glomerellaceae</taxon>
        <taxon>Colletotrichum</taxon>
        <taxon>Colletotrichum destructivum species complex</taxon>
    </lineage>
</organism>